<comment type="caution">
    <text evidence="1">The sequence shown here is derived from an EMBL/GenBank/DDBJ whole genome shotgun (WGS) entry which is preliminary data.</text>
</comment>
<dbReference type="AlphaFoldDB" id="A0A8B5YIP4"/>
<evidence type="ECO:0000313" key="2">
    <source>
        <dbReference type="Proteomes" id="UP000435910"/>
    </source>
</evidence>
<sequence length="48" mass="5905">MNAVLVIRQFLFCRQCDWHIRKGQKVYIRKAVFPLNRFGKLYHIQKLQ</sequence>
<evidence type="ECO:0000313" key="1">
    <source>
        <dbReference type="EMBL" id="TWL33552.1"/>
    </source>
</evidence>
<organism evidence="1 2">
    <name type="scientific">Bacillus licheniformis</name>
    <dbReference type="NCBI Taxonomy" id="1402"/>
    <lineage>
        <taxon>Bacteria</taxon>
        <taxon>Bacillati</taxon>
        <taxon>Bacillota</taxon>
        <taxon>Bacilli</taxon>
        <taxon>Bacillales</taxon>
        <taxon>Bacillaceae</taxon>
        <taxon>Bacillus</taxon>
    </lineage>
</organism>
<name>A0A8B5YIP4_BACLI</name>
<proteinExistence type="predicted"/>
<reference evidence="1 2" key="1">
    <citation type="submission" date="2019-06" db="EMBL/GenBank/DDBJ databases">
        <title>Genome sequence analysis of &gt;100 Bacillus licheniformis strains suggests intrinsic resistance to this species.</title>
        <authorList>
            <person name="Wels M."/>
            <person name="Siezen R.J."/>
            <person name="Johansen E."/>
            <person name="Stuer-Lauridsen B."/>
            <person name="Bjerre K."/>
            <person name="Nielsen B.K.K."/>
        </authorList>
    </citation>
    <scope>NUCLEOTIDE SEQUENCE [LARGE SCALE GENOMIC DNA]</scope>
    <source>
        <strain evidence="1 2">BAC-16736</strain>
    </source>
</reference>
<protein>
    <submittedName>
        <fullName evidence="1">Uncharacterized protein</fullName>
    </submittedName>
</protein>
<accession>A0A8B5YIP4</accession>
<gene>
    <name evidence="1" type="ORF">CHCC16736_3569</name>
</gene>
<dbReference type="EMBL" id="NILC01000002">
    <property type="protein sequence ID" value="TWL33552.1"/>
    <property type="molecule type" value="Genomic_DNA"/>
</dbReference>
<dbReference type="Proteomes" id="UP000435910">
    <property type="component" value="Unassembled WGS sequence"/>
</dbReference>